<accession>A0ABV7LPY4</accession>
<protein>
    <submittedName>
        <fullName evidence="1">Uncharacterized protein</fullName>
    </submittedName>
</protein>
<evidence type="ECO:0000313" key="2">
    <source>
        <dbReference type="Proteomes" id="UP001595579"/>
    </source>
</evidence>
<gene>
    <name evidence="1" type="ORF">ACFOEV_12675</name>
</gene>
<proteinExistence type="predicted"/>
<dbReference type="EMBL" id="JBHRUG010000027">
    <property type="protein sequence ID" value="MFC3284458.1"/>
    <property type="molecule type" value="Genomic_DNA"/>
</dbReference>
<dbReference type="RefSeq" id="WP_386774462.1">
    <property type="nucleotide sequence ID" value="NZ_JBHRUG010000027.1"/>
</dbReference>
<sequence length="177" mass="19291">MSEIPTRPNEDGYLLLGDFLSTLTSDTAPKDIEVPSLRYREFSEPFYKARPDYMLAEGVGVHASYNLRGHVTLRGNTLSVSAMGRTAASRLGSVDWFASAALQDGVLKIAKQNLVMEGVSAWPDDDFEPIGHATFTLPMPARRLTLQLTGGYFFSSGSGHLASGTTEINFEIEVEAL</sequence>
<name>A0ABV7LPY4_9GAMM</name>
<organism evidence="1 2">
    <name type="scientific">Litchfieldella rifensis</name>
    <dbReference type="NCBI Taxonomy" id="762643"/>
    <lineage>
        <taxon>Bacteria</taxon>
        <taxon>Pseudomonadati</taxon>
        <taxon>Pseudomonadota</taxon>
        <taxon>Gammaproteobacteria</taxon>
        <taxon>Oceanospirillales</taxon>
        <taxon>Halomonadaceae</taxon>
        <taxon>Litchfieldella</taxon>
    </lineage>
</organism>
<evidence type="ECO:0000313" key="1">
    <source>
        <dbReference type="EMBL" id="MFC3284458.1"/>
    </source>
</evidence>
<comment type="caution">
    <text evidence="1">The sequence shown here is derived from an EMBL/GenBank/DDBJ whole genome shotgun (WGS) entry which is preliminary data.</text>
</comment>
<reference evidence="2" key="1">
    <citation type="journal article" date="2019" name="Int. J. Syst. Evol. Microbiol.">
        <title>The Global Catalogue of Microorganisms (GCM) 10K type strain sequencing project: providing services to taxonomists for standard genome sequencing and annotation.</title>
        <authorList>
            <consortium name="The Broad Institute Genomics Platform"/>
            <consortium name="The Broad Institute Genome Sequencing Center for Infectious Disease"/>
            <person name="Wu L."/>
            <person name="Ma J."/>
        </authorList>
    </citation>
    <scope>NUCLEOTIDE SEQUENCE [LARGE SCALE GENOMIC DNA]</scope>
    <source>
        <strain evidence="2">CECT 7698</strain>
    </source>
</reference>
<dbReference type="Proteomes" id="UP001595579">
    <property type="component" value="Unassembled WGS sequence"/>
</dbReference>
<keyword evidence="2" id="KW-1185">Reference proteome</keyword>